<accession>A0A2M9ZB72</accession>
<gene>
    <name evidence="1" type="ORF">CH371_11725</name>
</gene>
<evidence type="ECO:0000313" key="1">
    <source>
        <dbReference type="EMBL" id="PJZ65597.1"/>
    </source>
</evidence>
<sequence length="61" mass="7161">MVLKGFNSLSAHEILAKLTLSTKNVETKNLIIEILTLFFLKEKIGTRFYANKNYIKYINFY</sequence>
<organism evidence="1 2">
    <name type="scientific">Leptospira wolffii</name>
    <dbReference type="NCBI Taxonomy" id="409998"/>
    <lineage>
        <taxon>Bacteria</taxon>
        <taxon>Pseudomonadati</taxon>
        <taxon>Spirochaetota</taxon>
        <taxon>Spirochaetia</taxon>
        <taxon>Leptospirales</taxon>
        <taxon>Leptospiraceae</taxon>
        <taxon>Leptospira</taxon>
    </lineage>
</organism>
<dbReference type="Proteomes" id="UP000231912">
    <property type="component" value="Unassembled WGS sequence"/>
</dbReference>
<dbReference type="AlphaFoldDB" id="A0A2M9ZB72"/>
<evidence type="ECO:0000313" key="2">
    <source>
        <dbReference type="Proteomes" id="UP000231912"/>
    </source>
</evidence>
<comment type="caution">
    <text evidence="1">The sequence shown here is derived from an EMBL/GenBank/DDBJ whole genome shotgun (WGS) entry which is preliminary data.</text>
</comment>
<reference evidence="1 2" key="1">
    <citation type="submission" date="2017-07" db="EMBL/GenBank/DDBJ databases">
        <title>Leptospira spp. isolated from tropical soils.</title>
        <authorList>
            <person name="Thibeaux R."/>
            <person name="Iraola G."/>
            <person name="Ferres I."/>
            <person name="Bierque E."/>
            <person name="Girault D."/>
            <person name="Soupe-Gilbert M.-E."/>
            <person name="Picardeau M."/>
            <person name="Goarant C."/>
        </authorList>
    </citation>
    <scope>NUCLEOTIDE SEQUENCE [LARGE SCALE GENOMIC DNA]</scope>
    <source>
        <strain evidence="1 2">FH2-C-A2</strain>
    </source>
</reference>
<protein>
    <submittedName>
        <fullName evidence="1">Uncharacterized protein</fullName>
    </submittedName>
</protein>
<name>A0A2M9ZB72_9LEPT</name>
<dbReference type="EMBL" id="NPDT01000004">
    <property type="protein sequence ID" value="PJZ65597.1"/>
    <property type="molecule type" value="Genomic_DNA"/>
</dbReference>
<proteinExistence type="predicted"/>